<keyword evidence="3" id="KW-1185">Reference proteome</keyword>
<evidence type="ECO:0000256" key="1">
    <source>
        <dbReference type="SAM" id="MobiDB-lite"/>
    </source>
</evidence>
<feature type="region of interest" description="Disordered" evidence="1">
    <location>
        <begin position="54"/>
        <end position="96"/>
    </location>
</feature>
<protein>
    <submittedName>
        <fullName evidence="2">Uncharacterized protein</fullName>
    </submittedName>
</protein>
<dbReference type="Proteomes" id="UP000887226">
    <property type="component" value="Unassembled WGS sequence"/>
</dbReference>
<gene>
    <name evidence="2" type="ORF">BJ878DRAFT_336445</name>
</gene>
<reference evidence="2" key="1">
    <citation type="journal article" date="2021" name="IMA Fungus">
        <title>Genomic characterization of three marine fungi, including Emericellopsis atlantica sp. nov. with signatures of a generalist lifestyle and marine biomass degradation.</title>
        <authorList>
            <person name="Hagestad O.C."/>
            <person name="Hou L."/>
            <person name="Andersen J.H."/>
            <person name="Hansen E.H."/>
            <person name="Altermark B."/>
            <person name="Li C."/>
            <person name="Kuhnert E."/>
            <person name="Cox R.J."/>
            <person name="Crous P.W."/>
            <person name="Spatafora J.W."/>
            <person name="Lail K."/>
            <person name="Amirebrahimi M."/>
            <person name="Lipzen A."/>
            <person name="Pangilinan J."/>
            <person name="Andreopoulos W."/>
            <person name="Hayes R.D."/>
            <person name="Ng V."/>
            <person name="Grigoriev I.V."/>
            <person name="Jackson S.A."/>
            <person name="Sutton T.D.S."/>
            <person name="Dobson A.D.W."/>
            <person name="Rama T."/>
        </authorList>
    </citation>
    <scope>NUCLEOTIDE SEQUENCE</scope>
    <source>
        <strain evidence="2">TRa3180A</strain>
    </source>
</reference>
<feature type="compositionally biased region" description="Basic residues" evidence="1">
    <location>
        <begin position="221"/>
        <end position="231"/>
    </location>
</feature>
<evidence type="ECO:0000313" key="3">
    <source>
        <dbReference type="Proteomes" id="UP000887226"/>
    </source>
</evidence>
<evidence type="ECO:0000313" key="2">
    <source>
        <dbReference type="EMBL" id="KAG9239935.1"/>
    </source>
</evidence>
<feature type="compositionally biased region" description="Basic residues" evidence="1">
    <location>
        <begin position="158"/>
        <end position="172"/>
    </location>
</feature>
<dbReference type="EMBL" id="MU254704">
    <property type="protein sequence ID" value="KAG9239935.1"/>
    <property type="molecule type" value="Genomic_DNA"/>
</dbReference>
<feature type="region of interest" description="Disordered" evidence="1">
    <location>
        <begin position="109"/>
        <end position="130"/>
    </location>
</feature>
<name>A0A9P7YUB9_9HELO</name>
<proteinExistence type="predicted"/>
<comment type="caution">
    <text evidence="2">The sequence shown here is derived from an EMBL/GenBank/DDBJ whole genome shotgun (WGS) entry which is preliminary data.</text>
</comment>
<sequence>MPFNELYRRDSWPPTILRIREEDEEVKDPDTTIDENPFSFFLTTPEDMDIIPDEDLSAGIESGVGKSPQVREVSPSDIQRSPLLLSSDSDEDEDDVEYGVGIPMSLKDFTRKHTSNGRTSQAGKRGAEGPTILVISTAAFTTRGRAAVKRTPPFTGRGRGRTRSLSARRPRSWRAPSPDLGSITEERESDEDAKSNFMAVKGSSASAPATSYMTHAAPPKPKAKKRVHWVF</sequence>
<feature type="region of interest" description="Disordered" evidence="1">
    <location>
        <begin position="144"/>
        <end position="231"/>
    </location>
</feature>
<dbReference type="OrthoDB" id="3439027at2759"/>
<feature type="compositionally biased region" description="Acidic residues" evidence="1">
    <location>
        <begin position="22"/>
        <end position="33"/>
    </location>
</feature>
<dbReference type="AlphaFoldDB" id="A0A9P7YUB9"/>
<accession>A0A9P7YUB9</accession>
<organism evidence="2 3">
    <name type="scientific">Calycina marina</name>
    <dbReference type="NCBI Taxonomy" id="1763456"/>
    <lineage>
        <taxon>Eukaryota</taxon>
        <taxon>Fungi</taxon>
        <taxon>Dikarya</taxon>
        <taxon>Ascomycota</taxon>
        <taxon>Pezizomycotina</taxon>
        <taxon>Leotiomycetes</taxon>
        <taxon>Helotiales</taxon>
        <taxon>Pezizellaceae</taxon>
        <taxon>Calycina</taxon>
    </lineage>
</organism>
<feature type="region of interest" description="Disordered" evidence="1">
    <location>
        <begin position="20"/>
        <end position="39"/>
    </location>
</feature>
<feature type="compositionally biased region" description="Polar residues" evidence="1">
    <location>
        <begin position="203"/>
        <end position="213"/>
    </location>
</feature>